<dbReference type="Gene3D" id="3.40.50.2000">
    <property type="entry name" value="Glycogen Phosphorylase B"/>
    <property type="match status" value="2"/>
</dbReference>
<organism evidence="2 3">
    <name type="scientific">Winogradskyella arenosi</name>
    <dbReference type="NCBI Taxonomy" id="533325"/>
    <lineage>
        <taxon>Bacteria</taxon>
        <taxon>Pseudomonadati</taxon>
        <taxon>Bacteroidota</taxon>
        <taxon>Flavobacteriia</taxon>
        <taxon>Flavobacteriales</taxon>
        <taxon>Flavobacteriaceae</taxon>
        <taxon>Winogradskyella</taxon>
    </lineage>
</organism>
<proteinExistence type="predicted"/>
<accession>A0A368ZGP4</accession>
<comment type="caution">
    <text evidence="2">The sequence shown here is derived from an EMBL/GenBank/DDBJ whole genome shotgun (WGS) entry which is preliminary data.</text>
</comment>
<keyword evidence="2" id="KW-0808">Transferase</keyword>
<gene>
    <name evidence="2" type="ORF">DFQ08_102645</name>
</gene>
<feature type="domain" description="Glycosyltransferase subfamily 4-like N-terminal" evidence="1">
    <location>
        <begin position="116"/>
        <end position="243"/>
    </location>
</feature>
<protein>
    <submittedName>
        <fullName evidence="2">Glycosyl transferase family 4</fullName>
    </submittedName>
</protein>
<dbReference type="GO" id="GO:0016757">
    <property type="term" value="F:glycosyltransferase activity"/>
    <property type="evidence" value="ECO:0007669"/>
    <property type="project" value="UniProtKB-ARBA"/>
</dbReference>
<sequence length="437" mass="49082">MPLYMGITMTTKKALIITYYWPPAGGPGVQRWLKFVKYLPDFGVEPIVYCPENPNYPIQDQSLVNEIPESVTILKQRIKEPYALARLFSKGSTTKISSGVIPKAKKQSLIEKGMLYVRGNFFIPDARKNWISPSVSFLSDYIKTHHIDTIITTGPPHSLHIIGLQLKAALGLNWVADFRDPWTTIGYHKALKLTAASKAKHIDLEHKVLNTADHIIVTSTHTKNEFALKTEQPITVITNGYDAHEVKVEQKDMLFSLSHIGSLLSERNPTVLWEVLSELINQQPDFAKDFKLQLIGVVSDDVLETIYGYGLKDYVDVVGYVSHDEAIKFQMQSQLLLLIEIDSEDTKAIIPGKLFEYLISKTPILALGPKDADVAHIIANTQTGTYFSYDQKQALKAQLLTYFEAFNANTLKVNAQGLEPYSRKALTEKLSAIIKDC</sequence>
<dbReference type="AlphaFoldDB" id="A0A368ZGP4"/>
<dbReference type="Pfam" id="PF13439">
    <property type="entry name" value="Glyco_transf_4"/>
    <property type="match status" value="1"/>
</dbReference>
<evidence type="ECO:0000313" key="2">
    <source>
        <dbReference type="EMBL" id="RCW92613.1"/>
    </source>
</evidence>
<dbReference type="InterPro" id="IPR028098">
    <property type="entry name" value="Glyco_trans_4-like_N"/>
</dbReference>
<name>A0A368ZGP4_9FLAO</name>
<dbReference type="SUPFAM" id="SSF53756">
    <property type="entry name" value="UDP-Glycosyltransferase/glycogen phosphorylase"/>
    <property type="match status" value="1"/>
</dbReference>
<keyword evidence="3" id="KW-1185">Reference proteome</keyword>
<reference evidence="2 3" key="1">
    <citation type="submission" date="2018-07" db="EMBL/GenBank/DDBJ databases">
        <title>Genomic Encyclopedia of Type Strains, Phase III (KMG-III): the genomes of soil and plant-associated and newly described type strains.</title>
        <authorList>
            <person name="Whitman W."/>
        </authorList>
    </citation>
    <scope>NUCLEOTIDE SEQUENCE [LARGE SCALE GENOMIC DNA]</scope>
    <source>
        <strain evidence="2 3">CECT 7958</strain>
    </source>
</reference>
<evidence type="ECO:0000259" key="1">
    <source>
        <dbReference type="Pfam" id="PF13439"/>
    </source>
</evidence>
<dbReference type="Proteomes" id="UP000253436">
    <property type="component" value="Unassembled WGS sequence"/>
</dbReference>
<dbReference type="EMBL" id="QPJO01000002">
    <property type="protein sequence ID" value="RCW92613.1"/>
    <property type="molecule type" value="Genomic_DNA"/>
</dbReference>
<evidence type="ECO:0000313" key="3">
    <source>
        <dbReference type="Proteomes" id="UP000253436"/>
    </source>
</evidence>